<dbReference type="InterPro" id="IPR006182">
    <property type="entry name" value="FliF_N_dom"/>
</dbReference>
<dbReference type="InterPro" id="IPR045851">
    <property type="entry name" value="AMP-bd_C_sf"/>
</dbReference>
<dbReference type="InterPro" id="IPR000067">
    <property type="entry name" value="FlgMring_FliF"/>
</dbReference>
<dbReference type="GO" id="GO:0009431">
    <property type="term" value="C:bacterial-type flagellum basal body, MS ring"/>
    <property type="evidence" value="ECO:0007669"/>
    <property type="project" value="InterPro"/>
</dbReference>
<keyword evidence="13" id="KW-0966">Cell projection</keyword>
<feature type="domain" description="Flagellar M-ring C-terminal" evidence="12">
    <location>
        <begin position="235"/>
        <end position="399"/>
    </location>
</feature>
<keyword evidence="5 10" id="KW-0812">Transmembrane</keyword>
<proteinExistence type="inferred from homology"/>
<dbReference type="InterPro" id="IPR013556">
    <property type="entry name" value="Flag_M-ring_C"/>
</dbReference>
<dbReference type="GO" id="GO:0071973">
    <property type="term" value="P:bacterial-type flagellum-dependent cell motility"/>
    <property type="evidence" value="ECO:0007669"/>
    <property type="project" value="InterPro"/>
</dbReference>
<evidence type="ECO:0000313" key="14">
    <source>
        <dbReference type="Proteomes" id="UP000824242"/>
    </source>
</evidence>
<dbReference type="EMBL" id="DVGZ01000076">
    <property type="protein sequence ID" value="HIR47447.1"/>
    <property type="molecule type" value="Genomic_DNA"/>
</dbReference>
<dbReference type="Pfam" id="PF01514">
    <property type="entry name" value="YscJ_FliF"/>
    <property type="match status" value="1"/>
</dbReference>
<name>A0A9D1DEQ1_9FIRM</name>
<evidence type="ECO:0000256" key="5">
    <source>
        <dbReference type="ARBA" id="ARBA00022692"/>
    </source>
</evidence>
<reference evidence="13" key="1">
    <citation type="submission" date="2020-10" db="EMBL/GenBank/DDBJ databases">
        <authorList>
            <person name="Gilroy R."/>
        </authorList>
    </citation>
    <scope>NUCLEOTIDE SEQUENCE</scope>
    <source>
        <strain evidence="13">ChiSxjej1B13-7958</strain>
    </source>
</reference>
<dbReference type="AlphaFoldDB" id="A0A9D1DEQ1"/>
<comment type="subcellular location">
    <subcellularLocation>
        <location evidence="1">Bacterial flagellum basal body</location>
    </subcellularLocation>
    <subcellularLocation>
        <location evidence="2">Cell membrane</location>
        <topology evidence="2">Multi-pass membrane protein</topology>
    </subcellularLocation>
</comment>
<feature type="transmembrane region" description="Helical" evidence="10">
    <location>
        <begin position="418"/>
        <end position="440"/>
    </location>
</feature>
<dbReference type="Pfam" id="PF08345">
    <property type="entry name" value="YscJ_FliF_C"/>
    <property type="match status" value="1"/>
</dbReference>
<evidence type="ECO:0000313" key="13">
    <source>
        <dbReference type="EMBL" id="HIR47447.1"/>
    </source>
</evidence>
<comment type="caution">
    <text evidence="13">The sequence shown here is derived from an EMBL/GenBank/DDBJ whole genome shotgun (WGS) entry which is preliminary data.</text>
</comment>
<dbReference type="GO" id="GO:0003774">
    <property type="term" value="F:cytoskeletal motor activity"/>
    <property type="evidence" value="ECO:0007669"/>
    <property type="project" value="InterPro"/>
</dbReference>
<dbReference type="Gene3D" id="3.30.300.30">
    <property type="match status" value="1"/>
</dbReference>
<feature type="domain" description="Flagellar M-ring N-terminal" evidence="11">
    <location>
        <begin position="26"/>
        <end position="200"/>
    </location>
</feature>
<evidence type="ECO:0000256" key="3">
    <source>
        <dbReference type="ARBA" id="ARBA00007971"/>
    </source>
</evidence>
<evidence type="ECO:0000256" key="1">
    <source>
        <dbReference type="ARBA" id="ARBA00004117"/>
    </source>
</evidence>
<reference evidence="13" key="2">
    <citation type="journal article" date="2021" name="PeerJ">
        <title>Extensive microbial diversity within the chicken gut microbiome revealed by metagenomics and culture.</title>
        <authorList>
            <person name="Gilroy R."/>
            <person name="Ravi A."/>
            <person name="Getino M."/>
            <person name="Pursley I."/>
            <person name="Horton D.L."/>
            <person name="Alikhan N.F."/>
            <person name="Baker D."/>
            <person name="Gharbi K."/>
            <person name="Hall N."/>
            <person name="Watson M."/>
            <person name="Adriaenssens E.M."/>
            <person name="Foster-Nyarko E."/>
            <person name="Jarju S."/>
            <person name="Secka A."/>
            <person name="Antonio M."/>
            <person name="Oren A."/>
            <person name="Chaudhuri R.R."/>
            <person name="La Ragione R."/>
            <person name="Hildebrand F."/>
            <person name="Pallen M.J."/>
        </authorList>
    </citation>
    <scope>NUCLEOTIDE SEQUENCE</scope>
    <source>
        <strain evidence="13">ChiSxjej1B13-7958</strain>
    </source>
</reference>
<dbReference type="PRINTS" id="PR01009">
    <property type="entry name" value="FLGMRINGFLIF"/>
</dbReference>
<keyword evidence="13" id="KW-0282">Flagellum</keyword>
<accession>A0A9D1DEQ1</accession>
<comment type="similarity">
    <text evidence="3">Belongs to the FliF family.</text>
</comment>
<keyword evidence="7 10" id="KW-0472">Membrane</keyword>
<keyword evidence="13" id="KW-0969">Cilium</keyword>
<evidence type="ECO:0000256" key="7">
    <source>
        <dbReference type="ARBA" id="ARBA00023136"/>
    </source>
</evidence>
<dbReference type="PANTHER" id="PTHR30046:SF0">
    <property type="entry name" value="FLAGELLAR M-RING PROTEIN"/>
    <property type="match status" value="1"/>
</dbReference>
<evidence type="ECO:0000256" key="6">
    <source>
        <dbReference type="ARBA" id="ARBA00022989"/>
    </source>
</evidence>
<evidence type="ECO:0000259" key="11">
    <source>
        <dbReference type="Pfam" id="PF01514"/>
    </source>
</evidence>
<protein>
    <submittedName>
        <fullName evidence="13">Flagellar M-ring protein FliF</fullName>
    </submittedName>
</protein>
<dbReference type="NCBIfam" id="TIGR00206">
    <property type="entry name" value="fliF"/>
    <property type="match status" value="1"/>
</dbReference>
<dbReference type="PANTHER" id="PTHR30046">
    <property type="entry name" value="FLAGELLAR M-RING PROTEIN"/>
    <property type="match status" value="1"/>
</dbReference>
<dbReference type="InterPro" id="IPR043427">
    <property type="entry name" value="YscJ/FliF"/>
</dbReference>
<sequence>MKILLGSVLLAVLIVIGVITAVTLNQPYSVLFTGLNQTEMSEIVSYLSDNGITDYRISGSDTILVPSSQEYQLKADLVLQGYPTSGYAHSTYFENVNSLTTESERTSLMLYDLEDSIEATLRCFDGVSDATVQLTPQEDNTYVLDKSSVLEAKASVMIIMEDGKKLSGTQVTAIRNLVSHAVKGLEIDNVSIVDSYGNSYSGGDGLGNTQDASALKLQLEEQVNNLIRTNIFQILSPLYGDNNFRVSVNSVVDVDRRVTESTNYSTEDWAQDGSTNGEGIVGSQTTDKEVVRGQDDTAGGVAGTETNSDLNTYVDEQLQANGDETLISSSEDKNYLVDQEIQQVEQQGGTIEDVMVSVTINRTTAGNVDVQSLTQHIARAAGISPDVQDDKISIVVEPFYEEPGISPIPLPDGASRQWILIAAAGGLVLFLLVLTLILVISHKRRKRREAAAAQEFLAPNVPLPEVQNGPDISELRTEKSMQLRKDVRKFAENNPEIAAQMVKNWLKEGDE</sequence>
<evidence type="ECO:0000256" key="2">
    <source>
        <dbReference type="ARBA" id="ARBA00004651"/>
    </source>
</evidence>
<feature type="region of interest" description="Disordered" evidence="9">
    <location>
        <begin position="265"/>
        <end position="288"/>
    </location>
</feature>
<evidence type="ECO:0000256" key="4">
    <source>
        <dbReference type="ARBA" id="ARBA00022475"/>
    </source>
</evidence>
<evidence type="ECO:0000256" key="10">
    <source>
        <dbReference type="SAM" id="Phobius"/>
    </source>
</evidence>
<keyword evidence="4" id="KW-1003">Cell membrane</keyword>
<evidence type="ECO:0000256" key="9">
    <source>
        <dbReference type="SAM" id="MobiDB-lite"/>
    </source>
</evidence>
<dbReference type="Proteomes" id="UP000824242">
    <property type="component" value="Unassembled WGS sequence"/>
</dbReference>
<gene>
    <name evidence="13" type="primary">fliF</name>
    <name evidence="13" type="ORF">IAB89_07285</name>
</gene>
<feature type="compositionally biased region" description="Polar residues" evidence="9">
    <location>
        <begin position="265"/>
        <end position="285"/>
    </location>
</feature>
<dbReference type="GO" id="GO:0005886">
    <property type="term" value="C:plasma membrane"/>
    <property type="evidence" value="ECO:0007669"/>
    <property type="project" value="UniProtKB-SubCell"/>
</dbReference>
<keyword evidence="6 10" id="KW-1133">Transmembrane helix</keyword>
<evidence type="ECO:0000259" key="12">
    <source>
        <dbReference type="Pfam" id="PF08345"/>
    </source>
</evidence>
<keyword evidence="8" id="KW-0975">Bacterial flagellum</keyword>
<evidence type="ECO:0000256" key="8">
    <source>
        <dbReference type="ARBA" id="ARBA00023143"/>
    </source>
</evidence>
<organism evidence="13 14">
    <name type="scientific">Candidatus Caccousia avicola</name>
    <dbReference type="NCBI Taxonomy" id="2840721"/>
    <lineage>
        <taxon>Bacteria</taxon>
        <taxon>Bacillati</taxon>
        <taxon>Bacillota</taxon>
        <taxon>Clostridia</taxon>
        <taxon>Eubacteriales</taxon>
        <taxon>Oscillospiraceae</taxon>
        <taxon>Oscillospiraceae incertae sedis</taxon>
        <taxon>Candidatus Caccousia</taxon>
    </lineage>
</organism>